<proteinExistence type="predicted"/>
<dbReference type="OrthoDB" id="10301236at2759"/>
<protein>
    <submittedName>
        <fullName evidence="1">Uncharacterized protein</fullName>
    </submittedName>
</protein>
<evidence type="ECO:0000313" key="2">
    <source>
        <dbReference type="Proteomes" id="UP000030104"/>
    </source>
</evidence>
<name>A0A0A2L5H0_PENIT</name>
<dbReference type="AlphaFoldDB" id="A0A0A2L5H0"/>
<sequence length="42" mass="4823">MTHMLCAKLITRLDSHDESSKSLDRGFGRAMSLILSRSKWSR</sequence>
<dbReference type="EMBL" id="JQGA01000491">
    <property type="protein sequence ID" value="KGO75204.1"/>
    <property type="molecule type" value="Genomic_DNA"/>
</dbReference>
<dbReference type="Proteomes" id="UP000030104">
    <property type="component" value="Unassembled WGS sequence"/>
</dbReference>
<reference evidence="1 2" key="1">
    <citation type="journal article" date="2015" name="Mol. Plant Microbe Interact.">
        <title>Genome, transcriptome, and functional analyses of Penicillium expansum provide new insights into secondary metabolism and pathogenicity.</title>
        <authorList>
            <person name="Ballester A.R."/>
            <person name="Marcet-Houben M."/>
            <person name="Levin E."/>
            <person name="Sela N."/>
            <person name="Selma-Lazaro C."/>
            <person name="Carmona L."/>
            <person name="Wisniewski M."/>
            <person name="Droby S."/>
            <person name="Gonzalez-Candelas L."/>
            <person name="Gabaldon T."/>
        </authorList>
    </citation>
    <scope>NUCLEOTIDE SEQUENCE [LARGE SCALE GENOMIC DNA]</scope>
    <source>
        <strain evidence="1 2">PHI-1</strain>
    </source>
</reference>
<organism evidence="1 2">
    <name type="scientific">Penicillium italicum</name>
    <name type="common">Blue mold</name>
    <dbReference type="NCBI Taxonomy" id="40296"/>
    <lineage>
        <taxon>Eukaryota</taxon>
        <taxon>Fungi</taxon>
        <taxon>Dikarya</taxon>
        <taxon>Ascomycota</taxon>
        <taxon>Pezizomycotina</taxon>
        <taxon>Eurotiomycetes</taxon>
        <taxon>Eurotiomycetidae</taxon>
        <taxon>Eurotiales</taxon>
        <taxon>Aspergillaceae</taxon>
        <taxon>Penicillium</taxon>
    </lineage>
</organism>
<comment type="caution">
    <text evidence="1">The sequence shown here is derived from an EMBL/GenBank/DDBJ whole genome shotgun (WGS) entry which is preliminary data.</text>
</comment>
<accession>A0A0A2L5H0</accession>
<keyword evidence="2" id="KW-1185">Reference proteome</keyword>
<gene>
    <name evidence="1" type="ORF">PITC_016170</name>
</gene>
<evidence type="ECO:0000313" key="1">
    <source>
        <dbReference type="EMBL" id="KGO75204.1"/>
    </source>
</evidence>
<dbReference type="HOGENOM" id="CLU_3320202_0_0_1"/>